<proteinExistence type="predicted"/>
<dbReference type="InterPro" id="IPR043472">
    <property type="entry name" value="Macro_dom-like"/>
</dbReference>
<dbReference type="Proteomes" id="UP000094598">
    <property type="component" value="Chromosome"/>
</dbReference>
<dbReference type="Gene3D" id="3.40.220.10">
    <property type="entry name" value="Leucine Aminopeptidase, subunit E, domain 1"/>
    <property type="match status" value="1"/>
</dbReference>
<accession>A0AAC9HJ81</accession>
<sequence length="150" mass="16974">MSFQEVCGDLWELARGDVLVITTNGCINSRGECIMGRGIALQAKQRFPEVAKKLGGYIRQYGNRCFNLGRFGDYTLVSFPTKDDWRKPSSLELIIRSAGQLVEMANKFEWSVVYMPRPGCGNGRLSWQQVAPVLERILDERFYIAQGGRC</sequence>
<evidence type="ECO:0000313" key="1">
    <source>
        <dbReference type="EMBL" id="AOQ24665.1"/>
    </source>
</evidence>
<reference evidence="1 3" key="1">
    <citation type="submission" date="2016-08" db="EMBL/GenBank/DDBJ databases">
        <title>Moorella thermoacetica DSM 103132.</title>
        <authorList>
            <person name="Jendresen C.B."/>
            <person name="Redl S.M."/>
            <person name="Jensen T.O."/>
            <person name="Nielsen A.T."/>
        </authorList>
    </citation>
    <scope>NUCLEOTIDE SEQUENCE [LARGE SCALE GENOMIC DNA]</scope>
    <source>
        <strain evidence="1 3">DSM 103132</strain>
    </source>
</reference>
<dbReference type="EMBL" id="CP017019">
    <property type="protein sequence ID" value="AOQ24665.1"/>
    <property type="molecule type" value="Genomic_DNA"/>
</dbReference>
<protein>
    <recommendedName>
        <fullName evidence="5">Macro domain-containing protein</fullName>
    </recommendedName>
</protein>
<organism evidence="1 3">
    <name type="scientific">Neomoorella thermoacetica</name>
    <name type="common">Clostridium thermoaceticum</name>
    <dbReference type="NCBI Taxonomy" id="1525"/>
    <lineage>
        <taxon>Bacteria</taxon>
        <taxon>Bacillati</taxon>
        <taxon>Bacillota</taxon>
        <taxon>Clostridia</taxon>
        <taxon>Neomoorellales</taxon>
        <taxon>Neomoorellaceae</taxon>
        <taxon>Neomoorella</taxon>
    </lineage>
</organism>
<name>A0AAC9HJ81_NEOTH</name>
<evidence type="ECO:0000313" key="3">
    <source>
        <dbReference type="Proteomes" id="UP000094598"/>
    </source>
</evidence>
<keyword evidence="4" id="KW-1185">Reference proteome</keyword>
<dbReference type="EMBL" id="VCDX01000006">
    <property type="protein sequence ID" value="TYL12768.1"/>
    <property type="molecule type" value="Genomic_DNA"/>
</dbReference>
<reference evidence="2 4" key="2">
    <citation type="submission" date="2019-05" db="EMBL/GenBank/DDBJ databases">
        <title>Genome sequence of Moorella thermoacetica ATCC 33924.</title>
        <authorList>
            <person name="Poehlein A."/>
            <person name="Bengelsdorf F.R."/>
            <person name="Duerre P."/>
            <person name="Daniel R."/>
        </authorList>
    </citation>
    <scope>NUCLEOTIDE SEQUENCE [LARGE SCALE GENOMIC DNA]</scope>
    <source>
        <strain evidence="2 4">ATCC 33924</strain>
    </source>
</reference>
<evidence type="ECO:0000313" key="2">
    <source>
        <dbReference type="EMBL" id="TYL12768.1"/>
    </source>
</evidence>
<dbReference type="RefSeq" id="WP_069590433.1">
    <property type="nucleotide sequence ID" value="NZ_CP017019.1"/>
</dbReference>
<dbReference type="PANTHER" id="PTHR12521:SF0">
    <property type="entry name" value="ADP-RIBOSE GLYCOHYDROLASE OARD1"/>
    <property type="match status" value="1"/>
</dbReference>
<dbReference type="Proteomes" id="UP000322283">
    <property type="component" value="Unassembled WGS sequence"/>
</dbReference>
<dbReference type="SUPFAM" id="SSF52949">
    <property type="entry name" value="Macro domain-like"/>
    <property type="match status" value="1"/>
</dbReference>
<evidence type="ECO:0000313" key="4">
    <source>
        <dbReference type="Proteomes" id="UP000322283"/>
    </source>
</evidence>
<dbReference type="InterPro" id="IPR050892">
    <property type="entry name" value="ADP-ribose_metab_enzymes"/>
</dbReference>
<dbReference type="PANTHER" id="PTHR12521">
    <property type="entry name" value="PROTEIN C6ORF130"/>
    <property type="match status" value="1"/>
</dbReference>
<evidence type="ECO:0008006" key="5">
    <source>
        <dbReference type="Google" id="ProtNLM"/>
    </source>
</evidence>
<dbReference type="AlphaFoldDB" id="A0AAC9HJ81"/>
<gene>
    <name evidence="1" type="ORF">Maut_02237</name>
    <name evidence="2" type="ORF">MTAT_20100</name>
</gene>
<dbReference type="GO" id="GO:0140291">
    <property type="term" value="P:peptidyl-glutamate ADP-deribosylation"/>
    <property type="evidence" value="ECO:0007669"/>
    <property type="project" value="TreeGrafter"/>
</dbReference>